<dbReference type="InterPro" id="IPR011547">
    <property type="entry name" value="SLC26A/SulP_dom"/>
</dbReference>
<dbReference type="RefSeq" id="WP_148339757.1">
    <property type="nucleotide sequence ID" value="NZ_LR699119.1"/>
</dbReference>
<feature type="transmembrane region" description="Helical" evidence="5">
    <location>
        <begin position="161"/>
        <end position="188"/>
    </location>
</feature>
<evidence type="ECO:0000313" key="7">
    <source>
        <dbReference type="EMBL" id="VVC76455.1"/>
    </source>
</evidence>
<dbReference type="InterPro" id="IPR036513">
    <property type="entry name" value="STAS_dom_sf"/>
</dbReference>
<evidence type="ECO:0000259" key="6">
    <source>
        <dbReference type="PROSITE" id="PS50801"/>
    </source>
</evidence>
<proteinExistence type="predicted"/>
<feature type="transmembrane region" description="Helical" evidence="5">
    <location>
        <begin position="22"/>
        <end position="42"/>
    </location>
</feature>
<dbReference type="PROSITE" id="PS50801">
    <property type="entry name" value="STAS"/>
    <property type="match status" value="1"/>
</dbReference>
<reference evidence="7 8" key="1">
    <citation type="submission" date="2019-08" db="EMBL/GenBank/DDBJ databases">
        <authorList>
            <person name="Guy L."/>
        </authorList>
    </citation>
    <scope>NUCLEOTIDE SEQUENCE [LARGE SCALE GENOMIC DNA]</scope>
    <source>
        <strain evidence="7 8">SGT-108</strain>
    </source>
</reference>
<dbReference type="GO" id="GO:0055085">
    <property type="term" value="P:transmembrane transport"/>
    <property type="evidence" value="ECO:0007669"/>
    <property type="project" value="InterPro"/>
</dbReference>
<evidence type="ECO:0000256" key="5">
    <source>
        <dbReference type="SAM" id="Phobius"/>
    </source>
</evidence>
<feature type="transmembrane region" description="Helical" evidence="5">
    <location>
        <begin position="378"/>
        <end position="409"/>
    </location>
</feature>
<feature type="transmembrane region" description="Helical" evidence="5">
    <location>
        <begin position="285"/>
        <end position="307"/>
    </location>
</feature>
<name>A0A5E4PIR1_9COXI</name>
<sequence>MLALVEAYRAGLLKPDNWLPNLIAGLIVGVVALPLAMAFAIASGVKPEQGLYTAIISALIVGVFGGSRVQIAGPTGAFVVILANITARYGIDGLQTATLFAGFILLFMGFLKLGTVIKFIPDPVIVGFTAGIGVIIFVGEWKDFLGLPVQTPLNAHFYIKLLALINAFPHLNWTTAGLGTLSLLLVLITPKLLKRIPGPLAAMAITTMLQAAFQFNNVATIGSTFGGITQALPQFHLPEIQPAHAVNLIGPAFTIALLGAIESLLSATAADGMAGTRHHSNQELIGQGLANIFSPLFGGFAATGAIARTATNIRNGGNSPVSAIVHSIFLTLVIVLLAPFASYIPLCTLAAILFVVAYNMSDIPHFIHLVKHAPRYDILVLLTTFILTIFTDLVVAVNVGVILAMLLFIRRMSEFVAIEQQDHGTLKDELSADHITPPKGTVIYTIQGPFFFGVAEKFERAFAITHSDPQNIIFRLRDVPFMDVTGLQTFNEIISQFHKRGVHVYLCEANPNVAAKLTNIGITCQASGGRVFNTLAETIRSLP</sequence>
<dbReference type="Proteomes" id="UP000324194">
    <property type="component" value="Chromosome 1"/>
</dbReference>
<protein>
    <submittedName>
        <fullName evidence="7">C4-dicarboxylic acid transporter DauA</fullName>
    </submittedName>
</protein>
<dbReference type="OrthoDB" id="9769739at2"/>
<keyword evidence="8" id="KW-1185">Reference proteome</keyword>
<evidence type="ECO:0000256" key="3">
    <source>
        <dbReference type="ARBA" id="ARBA00022989"/>
    </source>
</evidence>
<gene>
    <name evidence="7" type="primary">dauA_3</name>
    <name evidence="7" type="ORF">AQUSIP_17680</name>
</gene>
<dbReference type="Pfam" id="PF01740">
    <property type="entry name" value="STAS"/>
    <property type="match status" value="1"/>
</dbReference>
<comment type="subcellular location">
    <subcellularLocation>
        <location evidence="1">Membrane</location>
        <topology evidence="1">Multi-pass membrane protein</topology>
    </subcellularLocation>
</comment>
<keyword evidence="4 5" id="KW-0472">Membrane</keyword>
<dbReference type="Gene3D" id="3.30.750.24">
    <property type="entry name" value="STAS domain"/>
    <property type="match status" value="1"/>
</dbReference>
<dbReference type="KEGG" id="asip:AQUSIP_17680"/>
<evidence type="ECO:0000256" key="1">
    <source>
        <dbReference type="ARBA" id="ARBA00004141"/>
    </source>
</evidence>
<evidence type="ECO:0000313" key="8">
    <source>
        <dbReference type="Proteomes" id="UP000324194"/>
    </source>
</evidence>
<dbReference type="CDD" id="cd07042">
    <property type="entry name" value="STAS_SulP_like_sulfate_transporter"/>
    <property type="match status" value="1"/>
</dbReference>
<dbReference type="Pfam" id="PF00916">
    <property type="entry name" value="Sulfate_transp"/>
    <property type="match status" value="1"/>
</dbReference>
<dbReference type="SUPFAM" id="SSF52091">
    <property type="entry name" value="SpoIIaa-like"/>
    <property type="match status" value="1"/>
</dbReference>
<evidence type="ECO:0000256" key="4">
    <source>
        <dbReference type="ARBA" id="ARBA00023136"/>
    </source>
</evidence>
<accession>A0A5E4PIR1</accession>
<feature type="transmembrane region" description="Helical" evidence="5">
    <location>
        <begin position="328"/>
        <end position="358"/>
    </location>
</feature>
<keyword evidence="2 5" id="KW-0812">Transmembrane</keyword>
<feature type="transmembrane region" description="Helical" evidence="5">
    <location>
        <begin position="245"/>
        <end position="265"/>
    </location>
</feature>
<feature type="transmembrane region" description="Helical" evidence="5">
    <location>
        <begin position="123"/>
        <end position="141"/>
    </location>
</feature>
<keyword evidence="3 5" id="KW-1133">Transmembrane helix</keyword>
<dbReference type="InterPro" id="IPR002645">
    <property type="entry name" value="STAS_dom"/>
</dbReference>
<dbReference type="EMBL" id="LR699119">
    <property type="protein sequence ID" value="VVC76455.1"/>
    <property type="molecule type" value="Genomic_DNA"/>
</dbReference>
<dbReference type="InterPro" id="IPR001902">
    <property type="entry name" value="SLC26A/SulP_fam"/>
</dbReference>
<dbReference type="GO" id="GO:0016020">
    <property type="term" value="C:membrane"/>
    <property type="evidence" value="ECO:0007669"/>
    <property type="project" value="UniProtKB-SubCell"/>
</dbReference>
<feature type="domain" description="STAS" evidence="6">
    <location>
        <begin position="431"/>
        <end position="542"/>
    </location>
</feature>
<organism evidence="7 8">
    <name type="scientific">Aquicella siphonis</name>
    <dbReference type="NCBI Taxonomy" id="254247"/>
    <lineage>
        <taxon>Bacteria</taxon>
        <taxon>Pseudomonadati</taxon>
        <taxon>Pseudomonadota</taxon>
        <taxon>Gammaproteobacteria</taxon>
        <taxon>Legionellales</taxon>
        <taxon>Coxiellaceae</taxon>
        <taxon>Aquicella</taxon>
    </lineage>
</organism>
<dbReference type="AlphaFoldDB" id="A0A5E4PIR1"/>
<dbReference type="PANTHER" id="PTHR11814">
    <property type="entry name" value="SULFATE TRANSPORTER"/>
    <property type="match status" value="1"/>
</dbReference>
<evidence type="ECO:0000256" key="2">
    <source>
        <dbReference type="ARBA" id="ARBA00022692"/>
    </source>
</evidence>
<feature type="transmembrane region" description="Helical" evidence="5">
    <location>
        <begin position="93"/>
        <end position="111"/>
    </location>
</feature>
<feature type="transmembrane region" description="Helical" evidence="5">
    <location>
        <begin position="54"/>
        <end position="87"/>
    </location>
</feature>